<evidence type="ECO:0000313" key="2">
    <source>
        <dbReference type="EMBL" id="KAF4978391.1"/>
    </source>
</evidence>
<sequence>MLNVSSLQPPKTGTSRWSKALPDVPGVDDPDFYHDHQDDSPRLPLSKEIQMPPPRTTSMANAKPLPRSLPPLQLLAADAPQSGPPKLSIARRPVGQQPSHPPPPPQKQQHLASLPTPPSPSDSLSSIFSAYSRSSGESLVRSTEGANYSTRESEANVSPSHQAPPASTKAGTLITTSTDPKTQTQFSQTQQQHQYVARKPLVDDTRPPPLPSKDTKYHLPATPAPIRRPAPESKVSGISSSPPRTTQQQQQQDNQGQPQLWRRRSNKAERSLELPDLKLVSSHGSTAGTQPTIAAPQPAQQPPPPVIKASTISYQQPARSTKPAPAPFGQDPQQAPASEQVAESPAMGSNSSKLSRFKDKLHLHMRGKSSSDSSKTSTPRPGSRRPPTPEYQKEDIKTPIVDSFVSPLSPATSPEPPADVSPDLPKEISQTFPETFPQQRTRAPSTGASSIESKPISRKALPLPRLTSPVEGNSVTELSAKAESPVSGSPLHPVTDLVGNRGSAGSDSASSRTQPPAADVPSRFPPRHSSVSSNAPPRQLAVDQDLRLVPSDSQGLLYKGRDGTLYPEMRILREPDPRAAYFPRQAEFLIPEGTIIKAPALKQSHFNCYHAHKTMSRRTNRYHPLTCQACESPDVEDRWTCTFCHLRICEPCLKKLNTNGKDLRRLTEDLRS</sequence>
<feature type="compositionally biased region" description="Polar residues" evidence="1">
    <location>
        <begin position="169"/>
        <end position="181"/>
    </location>
</feature>
<dbReference type="OrthoDB" id="5425130at2759"/>
<feature type="compositionally biased region" description="Basic and acidic residues" evidence="1">
    <location>
        <begin position="266"/>
        <end position="276"/>
    </location>
</feature>
<dbReference type="EMBL" id="JABEYC010000372">
    <property type="protein sequence ID" value="KAF4978391.1"/>
    <property type="molecule type" value="Genomic_DNA"/>
</dbReference>
<feature type="compositionally biased region" description="Low complexity" evidence="1">
    <location>
        <begin position="368"/>
        <end position="381"/>
    </location>
</feature>
<feature type="compositionally biased region" description="Low complexity" evidence="1">
    <location>
        <begin position="64"/>
        <end position="81"/>
    </location>
</feature>
<proteinExistence type="predicted"/>
<reference evidence="2" key="2">
    <citation type="submission" date="2020-05" db="EMBL/GenBank/DDBJ databases">
        <authorList>
            <person name="Kim H.-S."/>
            <person name="Proctor R.H."/>
            <person name="Brown D.W."/>
        </authorList>
    </citation>
    <scope>NUCLEOTIDE SEQUENCE</scope>
    <source>
        <strain evidence="2">NRRL 22465</strain>
    </source>
</reference>
<feature type="compositionally biased region" description="Low complexity" evidence="1">
    <location>
        <begin position="247"/>
        <end position="259"/>
    </location>
</feature>
<feature type="region of interest" description="Disordered" evidence="1">
    <location>
        <begin position="1"/>
        <end position="546"/>
    </location>
</feature>
<dbReference type="Proteomes" id="UP000635477">
    <property type="component" value="Unassembled WGS sequence"/>
</dbReference>
<dbReference type="AlphaFoldDB" id="A0A8H4UK61"/>
<feature type="compositionally biased region" description="Polar residues" evidence="1">
    <location>
        <begin position="236"/>
        <end position="246"/>
    </location>
</feature>
<feature type="compositionally biased region" description="Basic and acidic residues" evidence="1">
    <location>
        <begin position="31"/>
        <end position="41"/>
    </location>
</feature>
<keyword evidence="3" id="KW-1185">Reference proteome</keyword>
<feature type="compositionally biased region" description="Low complexity" evidence="1">
    <location>
        <begin position="286"/>
        <end position="298"/>
    </location>
</feature>
<reference evidence="2" key="1">
    <citation type="journal article" date="2020" name="BMC Genomics">
        <title>Correction to: Identification and distribution of gene clusters required for synthesis of sphingolipid metabolism inhibitors in diverse species of the filamentous fungus Fusarium.</title>
        <authorList>
            <person name="Kim H.S."/>
            <person name="Lohmar J.M."/>
            <person name="Busman M."/>
            <person name="Brown D.W."/>
            <person name="Naumann T.A."/>
            <person name="Divon H.H."/>
            <person name="Lysoe E."/>
            <person name="Uhlig S."/>
            <person name="Proctor R.H."/>
        </authorList>
    </citation>
    <scope>NUCLEOTIDE SEQUENCE</scope>
    <source>
        <strain evidence="2">NRRL 22465</strain>
    </source>
</reference>
<gene>
    <name evidence="2" type="ORF">FZEAL_5209</name>
</gene>
<organism evidence="2 3">
    <name type="scientific">Fusarium zealandicum</name>
    <dbReference type="NCBI Taxonomy" id="1053134"/>
    <lineage>
        <taxon>Eukaryota</taxon>
        <taxon>Fungi</taxon>
        <taxon>Dikarya</taxon>
        <taxon>Ascomycota</taxon>
        <taxon>Pezizomycotina</taxon>
        <taxon>Sordariomycetes</taxon>
        <taxon>Hypocreomycetidae</taxon>
        <taxon>Hypocreales</taxon>
        <taxon>Nectriaceae</taxon>
        <taxon>Fusarium</taxon>
        <taxon>Fusarium staphyleae species complex</taxon>
    </lineage>
</organism>
<protein>
    <submittedName>
        <fullName evidence="2">Uncharacterized protein</fullName>
    </submittedName>
</protein>
<name>A0A8H4UK61_9HYPO</name>
<feature type="compositionally biased region" description="Polar residues" evidence="1">
    <location>
        <begin position="428"/>
        <end position="452"/>
    </location>
</feature>
<evidence type="ECO:0000256" key="1">
    <source>
        <dbReference type="SAM" id="MobiDB-lite"/>
    </source>
</evidence>
<accession>A0A8H4UK61</accession>
<feature type="compositionally biased region" description="Low complexity" evidence="1">
    <location>
        <begin position="182"/>
        <end position="194"/>
    </location>
</feature>
<feature type="compositionally biased region" description="Polar residues" evidence="1">
    <location>
        <begin position="131"/>
        <end position="161"/>
    </location>
</feature>
<feature type="compositionally biased region" description="Polar residues" evidence="1">
    <location>
        <begin position="1"/>
        <end position="17"/>
    </location>
</feature>
<feature type="compositionally biased region" description="Low complexity" evidence="1">
    <location>
        <begin position="501"/>
        <end position="512"/>
    </location>
</feature>
<evidence type="ECO:0000313" key="3">
    <source>
        <dbReference type="Proteomes" id="UP000635477"/>
    </source>
</evidence>
<feature type="compositionally biased region" description="Polar residues" evidence="1">
    <location>
        <begin position="310"/>
        <end position="319"/>
    </location>
</feature>
<comment type="caution">
    <text evidence="2">The sequence shown here is derived from an EMBL/GenBank/DDBJ whole genome shotgun (WGS) entry which is preliminary data.</text>
</comment>